<feature type="chain" id="PRO_5014342243" evidence="1">
    <location>
        <begin position="18"/>
        <end position="236"/>
    </location>
</feature>
<sequence>MLSSIFTVALLGFTALAVEQEKRQATDAAQFTAAADQLISQYIPASAITALESAVSSAATAASVSGNALALIYDELLATSMDGWFSSAIPSAMSTQIAALESNIKALRAKPTAAGVTVVVITTTNSAGSTFTTTSTGSVVTVTTTSGVTASTTTTATTTGPGSGAESTLSTLTTEVINGATSVFSVAVSGASSVANKASSAVGVATSAVKSASGANPTQISGAAGVMGLLGLMALL</sequence>
<keyword evidence="1" id="KW-0732">Signal</keyword>
<feature type="signal peptide" evidence="1">
    <location>
        <begin position="1"/>
        <end position="17"/>
    </location>
</feature>
<evidence type="ECO:0000313" key="2">
    <source>
        <dbReference type="EMBL" id="PMD17592.1"/>
    </source>
</evidence>
<keyword evidence="3" id="KW-1185">Reference proteome</keyword>
<evidence type="ECO:0000313" key="3">
    <source>
        <dbReference type="Proteomes" id="UP000235672"/>
    </source>
</evidence>
<accession>A0A2J6PU96</accession>
<dbReference type="STRING" id="1745343.A0A2J6PU96"/>
<gene>
    <name evidence="2" type="ORF">NA56DRAFT_707722</name>
</gene>
<dbReference type="Proteomes" id="UP000235672">
    <property type="component" value="Unassembled WGS sequence"/>
</dbReference>
<dbReference type="OrthoDB" id="4850190at2759"/>
<proteinExistence type="predicted"/>
<reference evidence="2 3" key="1">
    <citation type="submission" date="2016-05" db="EMBL/GenBank/DDBJ databases">
        <title>A degradative enzymes factory behind the ericoid mycorrhizal symbiosis.</title>
        <authorList>
            <consortium name="DOE Joint Genome Institute"/>
            <person name="Martino E."/>
            <person name="Morin E."/>
            <person name="Grelet G."/>
            <person name="Kuo A."/>
            <person name="Kohler A."/>
            <person name="Daghino S."/>
            <person name="Barry K."/>
            <person name="Choi C."/>
            <person name="Cichocki N."/>
            <person name="Clum A."/>
            <person name="Copeland A."/>
            <person name="Hainaut M."/>
            <person name="Haridas S."/>
            <person name="Labutti K."/>
            <person name="Lindquist E."/>
            <person name="Lipzen A."/>
            <person name="Khouja H.-R."/>
            <person name="Murat C."/>
            <person name="Ohm R."/>
            <person name="Olson A."/>
            <person name="Spatafora J."/>
            <person name="Veneault-Fourrey C."/>
            <person name="Henrissat B."/>
            <person name="Grigoriev I."/>
            <person name="Martin F."/>
            <person name="Perotto S."/>
        </authorList>
    </citation>
    <scope>NUCLEOTIDE SEQUENCE [LARGE SCALE GENOMIC DNA]</scope>
    <source>
        <strain evidence="2 3">UAMH 7357</strain>
    </source>
</reference>
<name>A0A2J6PU96_9HELO</name>
<protein>
    <submittedName>
        <fullName evidence="2">Uncharacterized protein</fullName>
    </submittedName>
</protein>
<organism evidence="2 3">
    <name type="scientific">Hyaloscypha hepaticicola</name>
    <dbReference type="NCBI Taxonomy" id="2082293"/>
    <lineage>
        <taxon>Eukaryota</taxon>
        <taxon>Fungi</taxon>
        <taxon>Dikarya</taxon>
        <taxon>Ascomycota</taxon>
        <taxon>Pezizomycotina</taxon>
        <taxon>Leotiomycetes</taxon>
        <taxon>Helotiales</taxon>
        <taxon>Hyaloscyphaceae</taxon>
        <taxon>Hyaloscypha</taxon>
    </lineage>
</organism>
<dbReference type="AlphaFoldDB" id="A0A2J6PU96"/>
<dbReference type="EMBL" id="KZ613499">
    <property type="protein sequence ID" value="PMD17592.1"/>
    <property type="molecule type" value="Genomic_DNA"/>
</dbReference>
<evidence type="ECO:0000256" key="1">
    <source>
        <dbReference type="SAM" id="SignalP"/>
    </source>
</evidence>